<feature type="transmembrane region" description="Helical" evidence="6">
    <location>
        <begin position="378"/>
        <end position="397"/>
    </location>
</feature>
<feature type="transmembrane region" description="Helical" evidence="6">
    <location>
        <begin position="467"/>
        <end position="484"/>
    </location>
</feature>
<feature type="region of interest" description="Disordered" evidence="5">
    <location>
        <begin position="1"/>
        <end position="20"/>
    </location>
</feature>
<evidence type="ECO:0000256" key="2">
    <source>
        <dbReference type="ARBA" id="ARBA00022692"/>
    </source>
</evidence>
<feature type="domain" description="Amino acid permease/ SLC12A" evidence="7">
    <location>
        <begin position="42"/>
        <end position="492"/>
    </location>
</feature>
<feature type="transmembrane region" description="Helical" evidence="6">
    <location>
        <begin position="192"/>
        <end position="211"/>
    </location>
</feature>
<feature type="transmembrane region" description="Helical" evidence="6">
    <location>
        <begin position="71"/>
        <end position="89"/>
    </location>
</feature>
<dbReference type="InterPro" id="IPR004841">
    <property type="entry name" value="AA-permease/SLC12A_dom"/>
</dbReference>
<dbReference type="Pfam" id="PF00324">
    <property type="entry name" value="AA_permease"/>
    <property type="match status" value="1"/>
</dbReference>
<gene>
    <name evidence="8" type="ORF">ACFFRE_08905</name>
</gene>
<dbReference type="Gene3D" id="1.20.1740.10">
    <property type="entry name" value="Amino acid/polyamine transporter I"/>
    <property type="match status" value="1"/>
</dbReference>
<name>A0ABV6C5N0_9ACTN</name>
<keyword evidence="2 6" id="KW-0812">Transmembrane</keyword>
<feature type="transmembrane region" description="Helical" evidence="6">
    <location>
        <begin position="223"/>
        <end position="247"/>
    </location>
</feature>
<comment type="caution">
    <text evidence="8">The sequence shown here is derived from an EMBL/GenBank/DDBJ whole genome shotgun (WGS) entry which is preliminary data.</text>
</comment>
<dbReference type="InterPro" id="IPR052962">
    <property type="entry name" value="AA_Transporter_AGT"/>
</dbReference>
<proteinExistence type="predicted"/>
<feature type="transmembrane region" description="Helical" evidence="6">
    <location>
        <begin position="496"/>
        <end position="516"/>
    </location>
</feature>
<keyword evidence="3 6" id="KW-1133">Transmembrane helix</keyword>
<feature type="transmembrane region" description="Helical" evidence="6">
    <location>
        <begin position="441"/>
        <end position="461"/>
    </location>
</feature>
<feature type="transmembrane region" description="Helical" evidence="6">
    <location>
        <begin position="528"/>
        <end position="553"/>
    </location>
</feature>
<organism evidence="8 9">
    <name type="scientific">Aciditerrimonas ferrireducens</name>
    <dbReference type="NCBI Taxonomy" id="667306"/>
    <lineage>
        <taxon>Bacteria</taxon>
        <taxon>Bacillati</taxon>
        <taxon>Actinomycetota</taxon>
        <taxon>Acidimicrobiia</taxon>
        <taxon>Acidimicrobiales</taxon>
        <taxon>Acidimicrobiaceae</taxon>
        <taxon>Aciditerrimonas</taxon>
    </lineage>
</organism>
<evidence type="ECO:0000256" key="6">
    <source>
        <dbReference type="SAM" id="Phobius"/>
    </source>
</evidence>
<keyword evidence="9" id="KW-1185">Reference proteome</keyword>
<feature type="transmembrane region" description="Helical" evidence="6">
    <location>
        <begin position="565"/>
        <end position="583"/>
    </location>
</feature>
<feature type="transmembrane region" description="Helical" evidence="6">
    <location>
        <begin position="42"/>
        <end position="65"/>
    </location>
</feature>
<feature type="compositionally biased region" description="Pro residues" evidence="5">
    <location>
        <begin position="639"/>
        <end position="653"/>
    </location>
</feature>
<dbReference type="RefSeq" id="WP_377789789.1">
    <property type="nucleotide sequence ID" value="NZ_JBHLYQ010000084.1"/>
</dbReference>
<evidence type="ECO:0000256" key="4">
    <source>
        <dbReference type="ARBA" id="ARBA00023136"/>
    </source>
</evidence>
<evidence type="ECO:0000259" key="7">
    <source>
        <dbReference type="Pfam" id="PF00324"/>
    </source>
</evidence>
<dbReference type="Proteomes" id="UP001589788">
    <property type="component" value="Unassembled WGS sequence"/>
</dbReference>
<evidence type="ECO:0000256" key="1">
    <source>
        <dbReference type="ARBA" id="ARBA00004141"/>
    </source>
</evidence>
<protein>
    <submittedName>
        <fullName evidence="8">APC family permease</fullName>
    </submittedName>
</protein>
<dbReference type="EMBL" id="JBHLYQ010000084">
    <property type="protein sequence ID" value="MFC0082262.1"/>
    <property type="molecule type" value="Genomic_DNA"/>
</dbReference>
<accession>A0ABV6C5N0</accession>
<feature type="transmembrane region" description="Helical" evidence="6">
    <location>
        <begin position="267"/>
        <end position="292"/>
    </location>
</feature>
<keyword evidence="4 6" id="KW-0472">Membrane</keyword>
<dbReference type="PANTHER" id="PTHR47547:SF1">
    <property type="entry name" value="ASPARTATE-PROTON SYMPORTER"/>
    <property type="match status" value="1"/>
</dbReference>
<evidence type="ECO:0000313" key="9">
    <source>
        <dbReference type="Proteomes" id="UP001589788"/>
    </source>
</evidence>
<reference evidence="8 9" key="1">
    <citation type="submission" date="2024-09" db="EMBL/GenBank/DDBJ databases">
        <authorList>
            <person name="Sun Q."/>
            <person name="Mori K."/>
        </authorList>
    </citation>
    <scope>NUCLEOTIDE SEQUENCE [LARGE SCALE GENOMIC DNA]</scope>
    <source>
        <strain evidence="8 9">JCM 15389</strain>
    </source>
</reference>
<feature type="region of interest" description="Disordered" evidence="5">
    <location>
        <begin position="633"/>
        <end position="668"/>
    </location>
</feature>
<comment type="subcellular location">
    <subcellularLocation>
        <location evidence="1">Membrane</location>
        <topology evidence="1">Multi-pass membrane protein</topology>
    </subcellularLocation>
</comment>
<dbReference type="PANTHER" id="PTHR47547">
    <property type="match status" value="1"/>
</dbReference>
<sequence length="668" mass="70895">MASDVAAAVPSPGTPGAGTAEPLGSFEQADVHLRKSLGFTSLLFLSMGAIIGSGWLLAALAAASVAGPASILSWVIGGVFIIFIALSYAEISGMLPRSGAIVRYPQLTHGSATGWLMGWTYWLTALAVPAIEAEAVVTYVGGRYPSAGFEATRHGVVVLTGSGIGFAIGLMVLFAFVNFFGVRLLGEWNKWFTWWKIIIPTATFCMLFVAFRSSNFTGLQGGFFATGTANVFVALSTTGIIFAYLGFRQALDFAGESIRPARDVPLATILSIVLGMIIYALLQVGFIGALVWHKAGVHPGNWAGLASSSWASTPLYSALEAAGIGALATFASLLLYDAGISPSGTGWIYLGTATRTTYGLGVGRFGPKALTRHNRFGVPWLSLLIALVIGCVFFVPAPSWYKLVGFITSTTVLTYIMGGVGLPVLRRYAPNLHRPFRLRGAWFWAPVGFLAAVMIVFWTTYVTLADVYAAVFVGLPIFGWYYAAEHGWVDRPKIGVLGAVFLAAWIYIQFRGGWVMRVVTPVDPARHGFWSFATYDVASSACVAFYLVGLYLLANQEGRRHVRASVWLVVMMLALFPLEYWTADLGPHTTEPVSFTVGTIVAAAVGLVCYFWGVASGFSTPELQDILAGGGAQAATAVPPSPSPAETPAPAPAPATFSSPSPPAPEGA</sequence>
<evidence type="ECO:0000256" key="3">
    <source>
        <dbReference type="ARBA" id="ARBA00022989"/>
    </source>
</evidence>
<evidence type="ECO:0000256" key="5">
    <source>
        <dbReference type="SAM" id="MobiDB-lite"/>
    </source>
</evidence>
<feature type="transmembrane region" description="Helical" evidence="6">
    <location>
        <begin position="595"/>
        <end position="615"/>
    </location>
</feature>
<feature type="transmembrane region" description="Helical" evidence="6">
    <location>
        <begin position="403"/>
        <end position="429"/>
    </location>
</feature>
<feature type="transmembrane region" description="Helical" evidence="6">
    <location>
        <begin position="156"/>
        <end position="180"/>
    </location>
</feature>
<evidence type="ECO:0000313" key="8">
    <source>
        <dbReference type="EMBL" id="MFC0082262.1"/>
    </source>
</evidence>